<gene>
    <name evidence="2" type="ORF">M231_06537</name>
</gene>
<feature type="compositionally biased region" description="Low complexity" evidence="1">
    <location>
        <begin position="44"/>
        <end position="58"/>
    </location>
</feature>
<feature type="region of interest" description="Disordered" evidence="1">
    <location>
        <begin position="449"/>
        <end position="602"/>
    </location>
</feature>
<feature type="compositionally biased region" description="Low complexity" evidence="1">
    <location>
        <begin position="799"/>
        <end position="811"/>
    </location>
</feature>
<dbReference type="OMA" id="PFHENED"/>
<comment type="caution">
    <text evidence="2">The sequence shown here is derived from an EMBL/GenBank/DDBJ whole genome shotgun (WGS) entry which is preliminary data.</text>
</comment>
<dbReference type="EMBL" id="SDIL01000105">
    <property type="protein sequence ID" value="RXK36193.1"/>
    <property type="molecule type" value="Genomic_DNA"/>
</dbReference>
<organism evidence="2 3">
    <name type="scientific">Tremella mesenterica</name>
    <name type="common">Jelly fungus</name>
    <dbReference type="NCBI Taxonomy" id="5217"/>
    <lineage>
        <taxon>Eukaryota</taxon>
        <taxon>Fungi</taxon>
        <taxon>Dikarya</taxon>
        <taxon>Basidiomycota</taxon>
        <taxon>Agaricomycotina</taxon>
        <taxon>Tremellomycetes</taxon>
        <taxon>Tremellales</taxon>
        <taxon>Tremellaceae</taxon>
        <taxon>Tremella</taxon>
    </lineage>
</organism>
<dbReference type="OrthoDB" id="296767at2759"/>
<feature type="region of interest" description="Disordered" evidence="1">
    <location>
        <begin position="1"/>
        <end position="151"/>
    </location>
</feature>
<dbReference type="VEuPathDB" id="FungiDB:TREMEDRAFT_72829"/>
<dbReference type="PANTHER" id="PTHR37988">
    <property type="entry name" value="UPF0592 MEMBRANE PROTEIN C7D4.03C"/>
    <property type="match status" value="1"/>
</dbReference>
<feature type="compositionally biased region" description="Low complexity" evidence="1">
    <location>
        <begin position="1621"/>
        <end position="1657"/>
    </location>
</feature>
<feature type="region of interest" description="Disordered" evidence="1">
    <location>
        <begin position="676"/>
        <end position="744"/>
    </location>
</feature>
<feature type="compositionally biased region" description="Basic and acidic residues" evidence="1">
    <location>
        <begin position="299"/>
        <end position="314"/>
    </location>
</feature>
<evidence type="ECO:0000256" key="1">
    <source>
        <dbReference type="SAM" id="MobiDB-lite"/>
    </source>
</evidence>
<feature type="region of interest" description="Disordered" evidence="1">
    <location>
        <begin position="222"/>
        <end position="255"/>
    </location>
</feature>
<feature type="compositionally biased region" description="Low complexity" evidence="1">
    <location>
        <begin position="340"/>
        <end position="356"/>
    </location>
</feature>
<feature type="region of interest" description="Disordered" evidence="1">
    <location>
        <begin position="297"/>
        <end position="395"/>
    </location>
</feature>
<feature type="compositionally biased region" description="Polar residues" evidence="1">
    <location>
        <begin position="78"/>
        <end position="93"/>
    </location>
</feature>
<feature type="region of interest" description="Disordered" evidence="1">
    <location>
        <begin position="768"/>
        <end position="837"/>
    </location>
</feature>
<name>A0A4Q1BGA2_TREME</name>
<feature type="compositionally biased region" description="Polar residues" evidence="1">
    <location>
        <begin position="580"/>
        <end position="592"/>
    </location>
</feature>
<accession>A0A4Q1BGA2</accession>
<feature type="region of interest" description="Disordered" evidence="1">
    <location>
        <begin position="1537"/>
        <end position="1715"/>
    </location>
</feature>
<protein>
    <submittedName>
        <fullName evidence="2">Uncharacterized protein</fullName>
    </submittedName>
</protein>
<feature type="compositionally biased region" description="Low complexity" evidence="1">
    <location>
        <begin position="122"/>
        <end position="136"/>
    </location>
</feature>
<feature type="compositionally biased region" description="Pro residues" evidence="1">
    <location>
        <begin position="1586"/>
        <end position="1601"/>
    </location>
</feature>
<feature type="region of interest" description="Disordered" evidence="1">
    <location>
        <begin position="1468"/>
        <end position="1487"/>
    </location>
</feature>
<dbReference type="InterPro" id="IPR013887">
    <property type="entry name" value="UPF0592"/>
</dbReference>
<keyword evidence="3" id="KW-1185">Reference proteome</keyword>
<dbReference type="PANTHER" id="PTHR37988:SF1">
    <property type="entry name" value="UPF0592 MEMBRANE PROTEIN C7D4.03C"/>
    <property type="match status" value="1"/>
</dbReference>
<evidence type="ECO:0000313" key="3">
    <source>
        <dbReference type="Proteomes" id="UP000289152"/>
    </source>
</evidence>
<feature type="compositionally biased region" description="Basic residues" evidence="1">
    <location>
        <begin position="138"/>
        <end position="149"/>
    </location>
</feature>
<dbReference type="InParanoid" id="A0A4Q1BGA2"/>
<reference evidence="2 3" key="1">
    <citation type="submission" date="2016-06" db="EMBL/GenBank/DDBJ databases">
        <title>Evolution of pathogenesis and genome organization in the Tremellales.</title>
        <authorList>
            <person name="Cuomo C."/>
            <person name="Litvintseva A."/>
            <person name="Heitman J."/>
            <person name="Chen Y."/>
            <person name="Sun S."/>
            <person name="Springer D."/>
            <person name="Dromer F."/>
            <person name="Young S."/>
            <person name="Zeng Q."/>
            <person name="Chapman S."/>
            <person name="Gujja S."/>
            <person name="Saif S."/>
            <person name="Birren B."/>
        </authorList>
    </citation>
    <scope>NUCLEOTIDE SEQUENCE [LARGE SCALE GENOMIC DNA]</scope>
    <source>
        <strain evidence="2 3">ATCC 28783</strain>
    </source>
</reference>
<evidence type="ECO:0000313" key="2">
    <source>
        <dbReference type="EMBL" id="RXK36193.1"/>
    </source>
</evidence>
<feature type="compositionally biased region" description="Low complexity" evidence="1">
    <location>
        <begin position="1696"/>
        <end position="1706"/>
    </location>
</feature>
<dbReference type="STRING" id="5217.A0A4Q1BGA2"/>
<feature type="compositionally biased region" description="Pro residues" evidence="1">
    <location>
        <begin position="550"/>
        <end position="570"/>
    </location>
</feature>
<dbReference type="Pfam" id="PF08578">
    <property type="entry name" value="DUF1765"/>
    <property type="match status" value="1"/>
</dbReference>
<dbReference type="Proteomes" id="UP000289152">
    <property type="component" value="Unassembled WGS sequence"/>
</dbReference>
<sequence length="1796" mass="196446">MSTSTYQPTIMPLPAPRAREGARSSRRRGGSAQPVLLGGGVGNLGNISSSQTQIHSQSPFLSGPTSFLPRGRSPSPGPNMSNLSDMTSPTSPLFSIPPMPAVPKQRSVTAPTAIPPHSKGRSISSLSTADSTSSHTLKTPHSKVGHHRPPVVIASSSGSFDTHTTSPTSSIPLALTEVKHMTEQRSPTLQTKRVESRKREPILPPAMTQAPLPPVPSSIYTVETKASSPPRPIKAPHRARLPPAPIKTDNKQNRLSQDWVQIISPSEETVNNLPIPSSQSIPPQRPMRLPQATMVPMKGDIRSPKRPNFDRAHSEPLSPTSSKRAVTQPYGRKSMDHLRSTSPSPMPSRQRQSSLSTPASTVLQAGARQSMFEVEPAPPPRPSLQTRRSHDLLRTSTDALRLSKKEIKAMQKEQQRALGVAGTMPLQQEERKSSGLSLKKSTGALKALFARGASGKKDRSETPPVPILNNYPGTGVNRPSMADDLPRPPFGRSRTPNSFSSSTPPLGSTLPQMQGRSSLSVERTMHTGQPMQRAASVSANTIMSSGSPPRRLPPPNRDLPALPPVSPLLPPEVKEAKVHNTPSTSTSSQLGKSNIGAPVKLGDALPTSSLPYLSQLTPSTPSTGQTDLKLLNVALSSSSSPTSPPRQDYDISPIAPSRTFHLLQLPDFGSSLNLAFDKIGTSPSTPRRSPQRSPRKSKDDMFNVPYYSPSRSLSTRITPKPSPTGLTRTRSERRRSRSFDGLSSGANRDLWRVLESNDFLSSPVGKAFASRTPSPMNNAGLEVDESTPVAPTRHVTKPSISSDRSAILSSDHATPSDTSMSSHETPSPSPPRTPESRTATVLGYVDYKAPLTPTRKVFIRDDRLGSFESKQMLLEAAPIILPAPKVEEVKEVKIDMLKSEREKVGIVEPPRRTRTLTTPSKIIVPDSNITLRSLARDLERLLYVFRHHSQTSSPTDRANLVRNELLGHMSELEKRPIVPGDAGVAAVREVGFAWIDAFMLELQVEQPANERGACLEGLAAMIESPCLSEEALSGSSSHKDKFTATMIRVMNFVMAKLGAKGVFHNTLLFCGRFLAFAFFRIPHVGEQLITVLQLPRGAIMRLTREALIETRPIDFAQPSYPSFLRPLCYDNAQAYAARLSALAPSFSTSAESEAFLFRPGNWLRRWQSDDSELFYAFFRAYHRRLAHYLGPSIEHYQARNQPIPSGVLFRAPGYAHLAAVLAKKCHSYILGAVNAVTTSSTTSNFDISEGAAFRSSQKPPVLETANRRLVETLGTLAHMQVLVPTSRGTAEVDGDQLWGNMVNLWTRNLITKTSLYRPQAVFSLFDLLDGIVDAPFDSGKPSVLDVSYLIYLFGLILTQGDHALTLVKVIAFIFTHWEAMTLRPEDRRALCQNLLLEKKMFERLVLFWSHSVRSYLMRLVVFRLGHFHTTKEDDQSNEVEVDSVALLQTRLAWMRKWHDKYESEINSSFEAATSDPPHTPVEGSFPRSKSTITMVQSPHAGGSQKAERLLGLGLGMDDEGKQMGLGGKASNWISKKFGKTKKRKDSGLSPSPIPGERDSLTPSNMRSLSPNPQSLGSSSNLGTSPIIPPLPRLGSPLPMPDSPDSDRLPSPSHRKPPPPTILTTSPPKPSSSTSSMTSMTNPTTASTSVSNSNTSSSLFSFEFELPTASPRSDTFDPAPQPPSPNRNRTSLPPSPSKSSSPRVSARLSKRTSMLPTNTAQALEAILQNGQLGVIRKVQEEDRGYDRKFQPYAVRMFQEFENAQKEYEEWWAEGGIGRADGVPPRLTVAWPFHENED</sequence>
<proteinExistence type="predicted"/>
<feature type="compositionally biased region" description="Low complexity" evidence="1">
    <location>
        <begin position="498"/>
        <end position="511"/>
    </location>
</feature>
<feature type="compositionally biased region" description="Polar residues" evidence="1">
    <location>
        <begin position="512"/>
        <end position="547"/>
    </location>
</feature>
<feature type="compositionally biased region" description="Polar residues" evidence="1">
    <location>
        <begin position="1560"/>
        <end position="1583"/>
    </location>
</feature>